<dbReference type="PROSITE" id="PS50280">
    <property type="entry name" value="SET"/>
    <property type="match status" value="1"/>
</dbReference>
<feature type="compositionally biased region" description="Low complexity" evidence="7">
    <location>
        <begin position="107"/>
        <end position="119"/>
    </location>
</feature>
<dbReference type="SUPFAM" id="SSF50978">
    <property type="entry name" value="WD40 repeat-like"/>
    <property type="match status" value="1"/>
</dbReference>
<evidence type="ECO:0000313" key="10">
    <source>
        <dbReference type="Proteomes" id="UP000649114"/>
    </source>
</evidence>
<dbReference type="Gene3D" id="2.130.10.10">
    <property type="entry name" value="YVTN repeat-like/Quinoprotein amine dehydrogenase"/>
    <property type="match status" value="3"/>
</dbReference>
<evidence type="ECO:0000256" key="4">
    <source>
        <dbReference type="ARBA" id="ARBA00022771"/>
    </source>
</evidence>
<protein>
    <recommendedName>
        <fullName evidence="8">SET domain-containing protein</fullName>
    </recommendedName>
</protein>
<feature type="region of interest" description="Disordered" evidence="7">
    <location>
        <begin position="903"/>
        <end position="961"/>
    </location>
</feature>
<feature type="compositionally biased region" description="Polar residues" evidence="7">
    <location>
        <begin position="1"/>
        <end position="20"/>
    </location>
</feature>
<feature type="compositionally biased region" description="Gly residues" evidence="7">
    <location>
        <begin position="141"/>
        <end position="155"/>
    </location>
</feature>
<feature type="compositionally biased region" description="Low complexity" evidence="7">
    <location>
        <begin position="36"/>
        <end position="49"/>
    </location>
</feature>
<proteinExistence type="predicted"/>
<keyword evidence="2" id="KW-0479">Metal-binding</keyword>
<keyword evidence="3" id="KW-0677">Repeat</keyword>
<evidence type="ECO:0000256" key="2">
    <source>
        <dbReference type="ARBA" id="ARBA00022723"/>
    </source>
</evidence>
<dbReference type="Pfam" id="PF00400">
    <property type="entry name" value="WD40"/>
    <property type="match status" value="4"/>
</dbReference>
<feature type="compositionally biased region" description="Polar residues" evidence="7">
    <location>
        <begin position="1341"/>
        <end position="1365"/>
    </location>
</feature>
<dbReference type="InterPro" id="IPR001214">
    <property type="entry name" value="SET_dom"/>
</dbReference>
<feature type="repeat" description="WD" evidence="6">
    <location>
        <begin position="711"/>
        <end position="752"/>
    </location>
</feature>
<dbReference type="GO" id="GO:0080008">
    <property type="term" value="C:Cul4-RING E3 ubiquitin ligase complex"/>
    <property type="evidence" value="ECO:0007669"/>
    <property type="project" value="TreeGrafter"/>
</dbReference>
<comment type="caution">
    <text evidence="9">The sequence shown here is derived from an EMBL/GenBank/DDBJ whole genome shotgun (WGS) entry which is preliminary data.</text>
</comment>
<dbReference type="Proteomes" id="UP000649114">
    <property type="component" value="Unassembled WGS sequence"/>
</dbReference>
<feature type="compositionally biased region" description="Polar residues" evidence="7">
    <location>
        <begin position="937"/>
        <end position="947"/>
    </location>
</feature>
<reference evidence="9" key="1">
    <citation type="journal article" date="2020" name="bioRxiv">
        <title>Genomic and phenotypic heterogeneity of clinical isolates of the human pathogens Aspergillus fumigatus, Aspergillus lentulus and Aspergillus fumigatiaffinis.</title>
        <authorList>
            <person name="dos Santos R.A.C."/>
            <person name="Steenwyk J.L."/>
            <person name="Rivero-Menendez O."/>
            <person name="Mead M.E."/>
            <person name="Silva L.P."/>
            <person name="Bastos R.W."/>
            <person name="Alastruey-Izquierdo A."/>
            <person name="Goldman G.H."/>
            <person name="Rokas A."/>
        </authorList>
    </citation>
    <scope>NUCLEOTIDE SEQUENCE</scope>
    <source>
        <strain evidence="9">CNM-CM8927</strain>
    </source>
</reference>
<dbReference type="GO" id="GO:0045717">
    <property type="term" value="P:negative regulation of fatty acid biosynthetic process"/>
    <property type="evidence" value="ECO:0007669"/>
    <property type="project" value="TreeGrafter"/>
</dbReference>
<dbReference type="GO" id="GO:0005737">
    <property type="term" value="C:cytoplasm"/>
    <property type="evidence" value="ECO:0007669"/>
    <property type="project" value="TreeGrafter"/>
</dbReference>
<dbReference type="InterPro" id="IPR046341">
    <property type="entry name" value="SET_dom_sf"/>
</dbReference>
<feature type="region of interest" description="Disordered" evidence="7">
    <location>
        <begin position="1338"/>
        <end position="1424"/>
    </location>
</feature>
<dbReference type="SUPFAM" id="SSF144232">
    <property type="entry name" value="HIT/MYND zinc finger-like"/>
    <property type="match status" value="1"/>
</dbReference>
<dbReference type="Gene3D" id="2.170.270.10">
    <property type="entry name" value="SET domain"/>
    <property type="match status" value="1"/>
</dbReference>
<dbReference type="InterPro" id="IPR045151">
    <property type="entry name" value="DCAF8"/>
</dbReference>
<dbReference type="GO" id="GO:0008270">
    <property type="term" value="F:zinc ion binding"/>
    <property type="evidence" value="ECO:0007669"/>
    <property type="project" value="UniProtKB-KW"/>
</dbReference>
<feature type="compositionally biased region" description="Polar residues" evidence="7">
    <location>
        <begin position="230"/>
        <end position="240"/>
    </location>
</feature>
<dbReference type="InterPro" id="IPR036322">
    <property type="entry name" value="WD40_repeat_dom_sf"/>
</dbReference>
<evidence type="ECO:0000256" key="7">
    <source>
        <dbReference type="SAM" id="MobiDB-lite"/>
    </source>
</evidence>
<dbReference type="Pfam" id="PF00856">
    <property type="entry name" value="SET"/>
    <property type="match status" value="1"/>
</dbReference>
<evidence type="ECO:0000256" key="5">
    <source>
        <dbReference type="ARBA" id="ARBA00022833"/>
    </source>
</evidence>
<dbReference type="InterPro" id="IPR001680">
    <property type="entry name" value="WD40_rpt"/>
</dbReference>
<feature type="compositionally biased region" description="Low complexity" evidence="7">
    <location>
        <begin position="241"/>
        <end position="270"/>
    </location>
</feature>
<dbReference type="InterPro" id="IPR015943">
    <property type="entry name" value="WD40/YVTN_repeat-like_dom_sf"/>
</dbReference>
<sequence>MPIPTRSLSLRGQSKQSTAGRTAASKTPPEGDGDGSADTHSSTSASTSTTDRRKSLLPQRSNPVRDRDRDGAAPVRQLQQVEIRLQRGSRILTKTPGAQKQQEEGSSESSTTSTATAANARRRSLIRPSPLKTGTITATGAGAGAGARTGTGTNPGGRIATTPKSATFSTQGLSTSPRKRDGVSSMSPKKTDMPPPARPTRSASMRQPLKAGAGAGSGTPATGVRHVRHQSQIVAPLSSQGQVSKRSDSQSSGSTSTTAGLAAGSRSSGQFTTYQQQFSPRKVVRPAAVSAARASADGDDSLIPASWPEIAALQTELLQLSLLHPSSLQQMAELEAESEGQLQAKYDAVAKTYRAIVGEEKKCQRLLNGQALNRWLENASEHGGRPNFAAQIQAFSQLVQEVCDWTDSLGGRYTMLVQEFEEWFRKAQAIESMRLHRQQGDASHVVFIDPIDRVWKNEVHAMTMRLEQSSRQLQSLDIAGYDGPEQALADAALVRTAKGLDVMIASMVDELKAIRRIEAQIIEYLALAPASTPTMKDSLYDRIWRRESGYTSPSTSIRGIYGSKEWIDDLDIVNELGGHTGCVNALWSLVFGGSWSRSGQLLASGSDDLHLNIYSYQPESSSAPFTLNTTVYTGHKANIFSAKFMPHSNDRSLVTCAGDSQVRVFDIEYSAGNSNVAATSAFSASARSRRFNNFFGNARYLNERNTNCRVYRSHADRVKRIVTESSPYLFLTCSEDGEVRQWDLRQPSSAYPQPRGGQGFMAYRPGLEHDDSNVPPPLISYKQYHLDLNTISCSSSQPHYIALGGAHLHCFLHDRRMLGRDLLAEKGHPGGLSDSGSQHDDELMGQATRCVRRFAPGGKRRMSPRDNGHITACKISDANPNEMVVSWSGDHIYSFDLVRSPDANDPASAAPKSMHGSPSSRRHRSSKNRKRKRQKGASLSSQSSGNRHQSRRRSEHDDSGELAFRVRYGNGEMEDIPFPSLSETVSSAPPNVLEQAQYSVLNEAQRLSMRIAKGLVKLRKALFSLEASVREATEASSPSDLTPYTASFSTVLTDAAEHLPRMGEVMRTWRYPLDPSPEVVGFQQSLRRNRESAWRFVQAAGTLARFLGGEIQRFSENEDSGMNLFQQIVPAPGENNVIDTKEQFGYDFVKAILLFFEGGRAAVLAGFKSNPFHRRNLARYPIPETADDSAIESVLVPYLQSLAGDYPVVNVDASRFEHDSTRTLFPTQHAAVAAFANALKLPLEDLRHVAARINGDGGTAHQVRSLDRASATRFWVLKVGRGILMETGTGVNYAFVNRAFGGLRTEIEDNSDSELPQERLQEDIDGSVEEEPIQDVHLVTSGASMNGDSRTPNPSGLRTRSTNGRSVVRDEDSIEHGDAAVVSEDGSDVSTEEEGEDEGEDEDEGDFDMELGDSSDEEDEDEAEEHLINRYGFRRTRREDVELDVPCSSHTKVYRGHCNIKTVKDVNYFGLNDEYVVSGSDSGHIFIWDRKTANLVNILEADSEVVNVVQGHPYEPTIAASGIDNTIKIFSPDRHAQENARRGLNILDPDNPANTLGANVAGIGGLKSCKRIHDSYRIMSQNDVDRQGGMSEAYITRSMLAQLAATLRQRQTVGGALVDGAGEGATIVLDENCTVIRSNINMHTDRVIDADTLLRERSEATAQLYADPHNPHRYLDRGRIHERLGFSDLASADAYRALSLLESVVDPDGCEFQARRRVGSLHEAEHEDEDEDGEFEDISQEEYDGMIGGVYGLLVRSLVRCGCYRDAYEFCVRGLTQLEEVGVGTEDEIAGLKEQLGMLKKEYAAKRGKEGDGEVVVDASVLNAQGYARRVLYPWNTHEPDRKAPETLALLNERLRDVAPKCEVRAVALPALHGTTTAPDEGAAEVSVQLGLFAKEDIAPGEILLRESSLLTATNRLHDDLCDACNAPLPELSSEEPPVACDGCADTIFCSQKCHDTAQTVYHGAVCGLMDNLESIGKDIPDPKDKADYLYLLLLGRAIAMAATQDTHPLDLPEVKYIWGDFHDLDLNDPSDSDDPTVTLPFSFQLNILQPMRILEEMELDPYANLPRYDTWVLNTLYAKFRGTASGRLSTWDGGPELCAVHPLWCLANHSCDPNVRWEWGGEITFRARTEGERAVWKGEGAPVRRAGEGIKADEEILNHYCDIGLDVKERREWARGALGGLCQCERCVWEASTA</sequence>
<accession>A0AAN5YIK8</accession>
<feature type="compositionally biased region" description="Basic and acidic residues" evidence="7">
    <location>
        <begin position="1367"/>
        <end position="1378"/>
    </location>
</feature>
<evidence type="ECO:0000259" key="8">
    <source>
        <dbReference type="PROSITE" id="PS50280"/>
    </source>
</evidence>
<evidence type="ECO:0000256" key="1">
    <source>
        <dbReference type="ARBA" id="ARBA00022574"/>
    </source>
</evidence>
<feature type="repeat" description="WD" evidence="6">
    <location>
        <begin position="632"/>
        <end position="668"/>
    </location>
</feature>
<feature type="region of interest" description="Disordered" evidence="7">
    <location>
        <begin position="854"/>
        <end position="873"/>
    </location>
</feature>
<dbReference type="PANTHER" id="PTHR15574">
    <property type="entry name" value="WD REPEAT DOMAIN-CONTAINING FAMILY"/>
    <property type="match status" value="1"/>
</dbReference>
<dbReference type="SMART" id="SM00320">
    <property type="entry name" value="WD40"/>
    <property type="match status" value="6"/>
</dbReference>
<feature type="compositionally biased region" description="Acidic residues" evidence="7">
    <location>
        <begin position="1385"/>
        <end position="1424"/>
    </location>
</feature>
<keyword evidence="5" id="KW-0862">Zinc</keyword>
<dbReference type="InterPro" id="IPR002893">
    <property type="entry name" value="Znf_MYND"/>
</dbReference>
<feature type="region of interest" description="Disordered" evidence="7">
    <location>
        <begin position="1"/>
        <end position="284"/>
    </location>
</feature>
<keyword evidence="1 6" id="KW-0853">WD repeat</keyword>
<feature type="compositionally biased region" description="Polar residues" evidence="7">
    <location>
        <begin position="162"/>
        <end position="176"/>
    </location>
</feature>
<dbReference type="SUPFAM" id="SSF82199">
    <property type="entry name" value="SET domain"/>
    <property type="match status" value="1"/>
</dbReference>
<keyword evidence="4" id="KW-0863">Zinc-finger</keyword>
<gene>
    <name evidence="9" type="ORF">CNMCM8927_001284</name>
</gene>
<dbReference type="EMBL" id="JAAAPU010000131">
    <property type="protein sequence ID" value="KAF4201683.1"/>
    <property type="molecule type" value="Genomic_DNA"/>
</dbReference>
<evidence type="ECO:0000313" key="9">
    <source>
        <dbReference type="EMBL" id="KAF4201683.1"/>
    </source>
</evidence>
<dbReference type="PROSITE" id="PS01360">
    <property type="entry name" value="ZF_MYND_1"/>
    <property type="match status" value="1"/>
</dbReference>
<dbReference type="PANTHER" id="PTHR15574:SF40">
    <property type="entry name" value="WD AND TETRATRICOPEPTIDE REPEATS PROTEIN 1"/>
    <property type="match status" value="1"/>
</dbReference>
<dbReference type="PROSITE" id="PS50294">
    <property type="entry name" value="WD_REPEATS_REGION"/>
    <property type="match status" value="1"/>
</dbReference>
<reference evidence="9" key="2">
    <citation type="submission" date="2020-04" db="EMBL/GenBank/DDBJ databases">
        <authorList>
            <person name="Santos R.A.C."/>
            <person name="Steenwyk J.L."/>
            <person name="Rivero-Menendez O."/>
            <person name="Mead M.E."/>
            <person name="Silva L.P."/>
            <person name="Bastos R.W."/>
            <person name="Alastruey-Izquierdo A."/>
            <person name="Goldman G.H."/>
            <person name="Rokas A."/>
        </authorList>
    </citation>
    <scope>NUCLEOTIDE SEQUENCE</scope>
    <source>
        <strain evidence="9">CNM-CM8927</strain>
    </source>
</reference>
<organism evidence="9 10">
    <name type="scientific">Aspergillus lentulus</name>
    <dbReference type="NCBI Taxonomy" id="293939"/>
    <lineage>
        <taxon>Eukaryota</taxon>
        <taxon>Fungi</taxon>
        <taxon>Dikarya</taxon>
        <taxon>Ascomycota</taxon>
        <taxon>Pezizomycotina</taxon>
        <taxon>Eurotiomycetes</taxon>
        <taxon>Eurotiomycetidae</taxon>
        <taxon>Eurotiales</taxon>
        <taxon>Aspergillaceae</taxon>
        <taxon>Aspergillus</taxon>
        <taxon>Aspergillus subgen. Fumigati</taxon>
    </lineage>
</organism>
<feature type="domain" description="SET" evidence="8">
    <location>
        <begin position="1860"/>
        <end position="2162"/>
    </location>
</feature>
<dbReference type="PROSITE" id="PS50082">
    <property type="entry name" value="WD_REPEATS_2"/>
    <property type="match status" value="2"/>
</dbReference>
<name>A0AAN5YIK8_ASPLE</name>
<evidence type="ECO:0000256" key="3">
    <source>
        <dbReference type="ARBA" id="ARBA00022737"/>
    </source>
</evidence>
<feature type="compositionally biased region" description="Basic residues" evidence="7">
    <location>
        <begin position="920"/>
        <end position="935"/>
    </location>
</feature>
<evidence type="ECO:0000256" key="6">
    <source>
        <dbReference type="PROSITE-ProRule" id="PRU00221"/>
    </source>
</evidence>